<sequence>MNKPLNPTYCTFCEKKLTGKEIYADMCDSCAKKYGWLVELDRR</sequence>
<reference evidence="2" key="1">
    <citation type="submission" date="2016-11" db="EMBL/GenBank/DDBJ databases">
        <authorList>
            <person name="Varghese N."/>
            <person name="Submissions S."/>
        </authorList>
    </citation>
    <scope>NUCLEOTIDE SEQUENCE [LARGE SCALE GENOMIC DNA]</scope>
    <source>
        <strain evidence="2">USBA-503</strain>
    </source>
</reference>
<evidence type="ECO:0008006" key="3">
    <source>
        <dbReference type="Google" id="ProtNLM"/>
    </source>
</evidence>
<protein>
    <recommendedName>
        <fullName evidence="3">Inhibitor of sigma-G Gin</fullName>
    </recommendedName>
</protein>
<organism evidence="1 2">
    <name type="scientific">Alicyclobacillus tolerans</name>
    <dbReference type="NCBI Taxonomy" id="90970"/>
    <lineage>
        <taxon>Bacteria</taxon>
        <taxon>Bacillati</taxon>
        <taxon>Bacillota</taxon>
        <taxon>Bacilli</taxon>
        <taxon>Bacillales</taxon>
        <taxon>Alicyclobacillaceae</taxon>
        <taxon>Alicyclobacillus</taxon>
    </lineage>
</organism>
<evidence type="ECO:0000313" key="2">
    <source>
        <dbReference type="Proteomes" id="UP000184016"/>
    </source>
</evidence>
<dbReference type="AlphaFoldDB" id="A0A1M6UEN8"/>
<evidence type="ECO:0000313" key="1">
    <source>
        <dbReference type="EMBL" id="SHK67656.1"/>
    </source>
</evidence>
<gene>
    <name evidence="1" type="ORF">SAMN05443507_11961</name>
</gene>
<proteinExistence type="predicted"/>
<dbReference type="EMBL" id="FRAF01000019">
    <property type="protein sequence ID" value="SHK67656.1"/>
    <property type="molecule type" value="Genomic_DNA"/>
</dbReference>
<dbReference type="Proteomes" id="UP000184016">
    <property type="component" value="Unassembled WGS sequence"/>
</dbReference>
<dbReference type="STRING" id="1830138.SAMN05443507_11961"/>
<name>A0A1M6UEN8_9BACL</name>
<accession>A0A1M6UEN8</accession>
<keyword evidence="2" id="KW-1185">Reference proteome</keyword>